<gene>
    <name evidence="10" type="ORF">BRENAR_LOCUS4429</name>
</gene>
<dbReference type="Pfam" id="PF06432">
    <property type="entry name" value="GPI2"/>
    <property type="match status" value="1"/>
</dbReference>
<dbReference type="FunCoup" id="A0A448YS40">
    <property type="interactions" value="527"/>
</dbReference>
<dbReference type="AlphaFoldDB" id="A0A448YS40"/>
<evidence type="ECO:0000256" key="2">
    <source>
        <dbReference type="ARBA" id="ARBA00004687"/>
    </source>
</evidence>
<evidence type="ECO:0000256" key="1">
    <source>
        <dbReference type="ARBA" id="ARBA00004141"/>
    </source>
</evidence>
<dbReference type="Proteomes" id="UP000290900">
    <property type="component" value="Unassembled WGS sequence"/>
</dbReference>
<dbReference type="STRING" id="13370.A0A448YS40"/>
<dbReference type="GO" id="GO:0006506">
    <property type="term" value="P:GPI anchor biosynthetic process"/>
    <property type="evidence" value="ECO:0007669"/>
    <property type="project" value="UniProtKB-UniPathway"/>
</dbReference>
<evidence type="ECO:0000313" key="11">
    <source>
        <dbReference type="Proteomes" id="UP000290900"/>
    </source>
</evidence>
<evidence type="ECO:0000256" key="4">
    <source>
        <dbReference type="ARBA" id="ARBA00022502"/>
    </source>
</evidence>
<evidence type="ECO:0000256" key="3">
    <source>
        <dbReference type="ARBA" id="ARBA00008321"/>
    </source>
</evidence>
<dbReference type="PANTHER" id="PTHR12982">
    <property type="entry name" value="PHOSPHATIDYLINOSITOL GLYCAN, CLASS C"/>
    <property type="match status" value="1"/>
</dbReference>
<dbReference type="GO" id="GO:0000506">
    <property type="term" value="C:glycosylphosphatidylinositol-N-acetylglucosaminyltransferase (GPI-GnT) complex"/>
    <property type="evidence" value="ECO:0007669"/>
    <property type="project" value="TreeGrafter"/>
</dbReference>
<dbReference type="InParanoid" id="A0A448YS40"/>
<dbReference type="EMBL" id="CAACVR010000056">
    <property type="protein sequence ID" value="VEU23700.1"/>
    <property type="molecule type" value="Genomic_DNA"/>
</dbReference>
<evidence type="ECO:0000256" key="9">
    <source>
        <dbReference type="SAM" id="Phobius"/>
    </source>
</evidence>
<dbReference type="PIRSF" id="PIRSF016104">
    <property type="entry name" value="GPI2"/>
    <property type="match status" value="1"/>
</dbReference>
<evidence type="ECO:0000256" key="7">
    <source>
        <dbReference type="ARBA" id="ARBA00023136"/>
    </source>
</evidence>
<accession>A0A448YS40</accession>
<evidence type="ECO:0000256" key="8">
    <source>
        <dbReference type="SAM" id="MobiDB-lite"/>
    </source>
</evidence>
<keyword evidence="5 9" id="KW-0812">Transmembrane</keyword>
<evidence type="ECO:0000256" key="5">
    <source>
        <dbReference type="ARBA" id="ARBA00022692"/>
    </source>
</evidence>
<dbReference type="OrthoDB" id="196709at2759"/>
<name>A0A448YS40_BRENA</name>
<feature type="transmembrane region" description="Helical" evidence="9">
    <location>
        <begin position="361"/>
        <end position="382"/>
    </location>
</feature>
<dbReference type="PANTHER" id="PTHR12982:SF0">
    <property type="entry name" value="PHOSPHATIDYLINOSITOL N-ACETYLGLUCOSAMINYLTRANSFERASE SUBUNIT C"/>
    <property type="match status" value="1"/>
</dbReference>
<feature type="region of interest" description="Disordered" evidence="8">
    <location>
        <begin position="162"/>
        <end position="182"/>
    </location>
</feature>
<feature type="transmembrane region" description="Helical" evidence="9">
    <location>
        <begin position="93"/>
        <end position="113"/>
    </location>
</feature>
<protein>
    <submittedName>
        <fullName evidence="10">DEKNAAC104989</fullName>
    </submittedName>
</protein>
<comment type="pathway">
    <text evidence="2">Glycolipid biosynthesis; glycosylphosphatidylinositol-anchor biosynthesis.</text>
</comment>
<keyword evidence="11" id="KW-1185">Reference proteome</keyword>
<organism evidence="10 11">
    <name type="scientific">Brettanomyces naardenensis</name>
    <name type="common">Yeast</name>
    <dbReference type="NCBI Taxonomy" id="13370"/>
    <lineage>
        <taxon>Eukaryota</taxon>
        <taxon>Fungi</taxon>
        <taxon>Dikarya</taxon>
        <taxon>Ascomycota</taxon>
        <taxon>Saccharomycotina</taxon>
        <taxon>Pichiomycetes</taxon>
        <taxon>Pichiales</taxon>
        <taxon>Pichiaceae</taxon>
        <taxon>Brettanomyces</taxon>
    </lineage>
</organism>
<proteinExistence type="inferred from homology"/>
<comment type="subcellular location">
    <subcellularLocation>
        <location evidence="1">Membrane</location>
        <topology evidence="1">Multi-pass membrane protein</topology>
    </subcellularLocation>
</comment>
<feature type="transmembrane region" description="Helical" evidence="9">
    <location>
        <begin position="306"/>
        <end position="325"/>
    </location>
</feature>
<evidence type="ECO:0000256" key="6">
    <source>
        <dbReference type="ARBA" id="ARBA00022989"/>
    </source>
</evidence>
<keyword evidence="7 9" id="KW-0472">Membrane</keyword>
<dbReference type="InterPro" id="IPR009450">
    <property type="entry name" value="Plno_GlcNAc_GPI2"/>
</dbReference>
<feature type="transmembrane region" description="Helical" evidence="9">
    <location>
        <begin position="125"/>
        <end position="144"/>
    </location>
</feature>
<keyword evidence="4" id="KW-0337">GPI-anchor biosynthesis</keyword>
<reference evidence="10 11" key="1">
    <citation type="submission" date="2018-12" db="EMBL/GenBank/DDBJ databases">
        <authorList>
            <person name="Tiukova I."/>
            <person name="Dainat J."/>
        </authorList>
    </citation>
    <scope>NUCLEOTIDE SEQUENCE [LARGE SCALE GENOMIC DNA]</scope>
</reference>
<keyword evidence="6 9" id="KW-1133">Transmembrane helix</keyword>
<feature type="transmembrane region" description="Helical" evidence="9">
    <location>
        <begin position="337"/>
        <end position="354"/>
    </location>
</feature>
<dbReference type="UniPathway" id="UPA00196"/>
<evidence type="ECO:0000313" key="10">
    <source>
        <dbReference type="EMBL" id="VEU23700.1"/>
    </source>
</evidence>
<sequence>MKASVLHPAQSPVSSSCSSDAIASAPEGTFQYDPLLEPRRRRRNHKAKKLPWKKLLWVKQDYDDNYTDRSFLSQLKRNSTVVSYSYWKLFQDFSLIGLHISIILLVILVFYGIYMLDWNPVRQTVVSSTLTVIGFIIYVVTLKIRRNRELINLQRRKIEQLASRRARKSQSRSSSPYPGTTQVRPATVHLDLEQYLTEPSAPDLFGAFKSSMLILLNLLTFSPVLKSLTNSSASDSIWAISAWLCLLNLLFNDYVIDFPQKQRFPEVGISGSSQVAEQKTTSSSNLSKNIALSNAIVLASRLNSNLSAFCFILFSVEVCGLFPIFNNFTRRCQFWQFHWIQVAGIVFGVDYAVYKIFGPGWVACWLSLHLLIVVAGPLYFIALQKYKDELQGPWDPAHPILKSA</sequence>
<comment type="similarity">
    <text evidence="3">Belongs to the PIGC family.</text>
</comment>
<dbReference type="PROSITE" id="PS51257">
    <property type="entry name" value="PROKAR_LIPOPROTEIN"/>
    <property type="match status" value="1"/>
</dbReference>